<name>A0A1B1U4R3_9HELI</name>
<dbReference type="AlphaFoldDB" id="A0A1B1U4R3"/>
<sequence length="289" mass="32332">MREIKILAILVVIVGVIYWGVEPLAHSVFHPKKAPADYQFKDVKDLQVMLPGNAESGKVLVENNCAGCHNVTTPENELKARNADGVQGPDLKEMGYLYAPEFLSAFLKDPLKVAMLDKKLEGKEDLYQMSVIAGTLDDQQIADIVAYLKSIAPQEMSNREVFVQACSRCHEMKYDGINGLKGIQVATPSKLVQEYLGAPAPDLSMMFRSKGAHYLELFINDPQKMLPGTSMPRVGLSEKAEKQVLSYMEEIADPKKAERESLGIKLMLYSAIMAVIAYLWKRRVWKDLH</sequence>
<keyword evidence="7 11" id="KW-1133">Transmembrane helix</keyword>
<keyword evidence="3 10" id="KW-0349">Heme</keyword>
<evidence type="ECO:0000313" key="14">
    <source>
        <dbReference type="Proteomes" id="UP000092884"/>
    </source>
</evidence>
<proteinExistence type="predicted"/>
<dbReference type="PROSITE" id="PS51007">
    <property type="entry name" value="CYTC"/>
    <property type="match status" value="1"/>
</dbReference>
<comment type="subcellular location">
    <subcellularLocation>
        <location evidence="1">Membrane</location>
    </subcellularLocation>
</comment>
<keyword evidence="4 11" id="KW-0812">Transmembrane</keyword>
<evidence type="ECO:0000256" key="6">
    <source>
        <dbReference type="ARBA" id="ARBA00022982"/>
    </source>
</evidence>
<dbReference type="Pfam" id="PF02167">
    <property type="entry name" value="Cytochrom_C1"/>
    <property type="match status" value="1"/>
</dbReference>
<keyword evidence="9 11" id="KW-0472">Membrane</keyword>
<feature type="domain" description="Cytochrome c" evidence="12">
    <location>
        <begin position="52"/>
        <end position="152"/>
    </location>
</feature>
<dbReference type="PANTHER" id="PTHR11961">
    <property type="entry name" value="CYTOCHROME C"/>
    <property type="match status" value="1"/>
</dbReference>
<evidence type="ECO:0000256" key="10">
    <source>
        <dbReference type="PROSITE-ProRule" id="PRU00433"/>
    </source>
</evidence>
<dbReference type="GO" id="GO:0009055">
    <property type="term" value="F:electron transfer activity"/>
    <property type="evidence" value="ECO:0007669"/>
    <property type="project" value="InterPro"/>
</dbReference>
<keyword evidence="2" id="KW-0813">Transport</keyword>
<dbReference type="STRING" id="222136.BBW65_02475"/>
<dbReference type="InterPro" id="IPR021195">
    <property type="entry name" value="Ubol_Cyt_c_Rdtase_Cyt_c_su_prd"/>
</dbReference>
<dbReference type="PIRSF" id="PIRSF019225">
    <property type="entry name" value="Ubol_Cyt_c_Rdtase_Cyt_c_su_prd"/>
    <property type="match status" value="1"/>
</dbReference>
<organism evidence="13 14">
    <name type="scientific">Helicobacter enhydrae</name>
    <dbReference type="NCBI Taxonomy" id="222136"/>
    <lineage>
        <taxon>Bacteria</taxon>
        <taxon>Pseudomonadati</taxon>
        <taxon>Campylobacterota</taxon>
        <taxon>Epsilonproteobacteria</taxon>
        <taxon>Campylobacterales</taxon>
        <taxon>Helicobacteraceae</taxon>
        <taxon>Helicobacter</taxon>
    </lineage>
</organism>
<evidence type="ECO:0000256" key="3">
    <source>
        <dbReference type="ARBA" id="ARBA00022617"/>
    </source>
</evidence>
<evidence type="ECO:0000259" key="12">
    <source>
        <dbReference type="PROSITE" id="PS51007"/>
    </source>
</evidence>
<dbReference type="KEGG" id="het:BBW65_02475"/>
<accession>A0A1B1U4R3</accession>
<keyword evidence="8 10" id="KW-0408">Iron</keyword>
<dbReference type="InterPro" id="IPR009056">
    <property type="entry name" value="Cyt_c-like_dom"/>
</dbReference>
<dbReference type="GO" id="GO:0046872">
    <property type="term" value="F:metal ion binding"/>
    <property type="evidence" value="ECO:0007669"/>
    <property type="project" value="UniProtKB-KW"/>
</dbReference>
<dbReference type="SUPFAM" id="SSF46626">
    <property type="entry name" value="Cytochrome c"/>
    <property type="match status" value="2"/>
</dbReference>
<dbReference type="InterPro" id="IPR002326">
    <property type="entry name" value="Cyt_c1"/>
</dbReference>
<evidence type="ECO:0000256" key="4">
    <source>
        <dbReference type="ARBA" id="ARBA00022692"/>
    </source>
</evidence>
<keyword evidence="14" id="KW-1185">Reference proteome</keyword>
<keyword evidence="6" id="KW-0249">Electron transport</keyword>
<evidence type="ECO:0000256" key="11">
    <source>
        <dbReference type="SAM" id="Phobius"/>
    </source>
</evidence>
<dbReference type="GO" id="GO:0020037">
    <property type="term" value="F:heme binding"/>
    <property type="evidence" value="ECO:0007669"/>
    <property type="project" value="InterPro"/>
</dbReference>
<evidence type="ECO:0000313" key="13">
    <source>
        <dbReference type="EMBL" id="ANV97739.1"/>
    </source>
</evidence>
<dbReference type="InterPro" id="IPR002327">
    <property type="entry name" value="Cyt_c_1A/1B"/>
</dbReference>
<evidence type="ECO:0000256" key="1">
    <source>
        <dbReference type="ARBA" id="ARBA00004370"/>
    </source>
</evidence>
<evidence type="ECO:0000256" key="7">
    <source>
        <dbReference type="ARBA" id="ARBA00022989"/>
    </source>
</evidence>
<dbReference type="Pfam" id="PF00034">
    <property type="entry name" value="Cytochrom_C"/>
    <property type="match status" value="1"/>
</dbReference>
<gene>
    <name evidence="13" type="ORF">BBW65_02475</name>
</gene>
<evidence type="ECO:0000256" key="5">
    <source>
        <dbReference type="ARBA" id="ARBA00022723"/>
    </source>
</evidence>
<evidence type="ECO:0000256" key="8">
    <source>
        <dbReference type="ARBA" id="ARBA00023004"/>
    </source>
</evidence>
<evidence type="ECO:0000256" key="9">
    <source>
        <dbReference type="ARBA" id="ARBA00023136"/>
    </source>
</evidence>
<dbReference type="GO" id="GO:0016020">
    <property type="term" value="C:membrane"/>
    <property type="evidence" value="ECO:0007669"/>
    <property type="project" value="UniProtKB-SubCell"/>
</dbReference>
<dbReference type="EMBL" id="CP016503">
    <property type="protein sequence ID" value="ANV97739.1"/>
    <property type="molecule type" value="Genomic_DNA"/>
</dbReference>
<dbReference type="Proteomes" id="UP000092884">
    <property type="component" value="Chromosome"/>
</dbReference>
<dbReference type="InterPro" id="IPR036909">
    <property type="entry name" value="Cyt_c-like_dom_sf"/>
</dbReference>
<keyword evidence="5 10" id="KW-0479">Metal-binding</keyword>
<dbReference type="Gene3D" id="1.10.760.10">
    <property type="entry name" value="Cytochrome c-like domain"/>
    <property type="match status" value="2"/>
</dbReference>
<protein>
    <submittedName>
        <fullName evidence="13">Cytochrome C</fullName>
    </submittedName>
</protein>
<dbReference type="OrthoDB" id="5351961at2"/>
<dbReference type="RefSeq" id="WP_066339234.1">
    <property type="nucleotide sequence ID" value="NZ_CP016503.1"/>
</dbReference>
<evidence type="ECO:0000256" key="2">
    <source>
        <dbReference type="ARBA" id="ARBA00022448"/>
    </source>
</evidence>
<reference evidence="14" key="1">
    <citation type="submission" date="2016-07" db="EMBL/GenBank/DDBJ databases">
        <authorList>
            <person name="Florea S."/>
            <person name="Webb J.S."/>
            <person name="Jaromczyk J."/>
            <person name="Schardl C.L."/>
        </authorList>
    </citation>
    <scope>NUCLEOTIDE SEQUENCE [LARGE SCALE GENOMIC DNA]</scope>
    <source>
        <strain evidence="14">MIT 01-6242</strain>
    </source>
</reference>
<feature type="transmembrane region" description="Helical" evidence="11">
    <location>
        <begin position="6"/>
        <end position="25"/>
    </location>
</feature>